<feature type="transmembrane region" description="Helical" evidence="1">
    <location>
        <begin position="410"/>
        <end position="426"/>
    </location>
</feature>
<accession>A0ABW3FH09</accession>
<dbReference type="Proteomes" id="UP001597101">
    <property type="component" value="Unassembled WGS sequence"/>
</dbReference>
<keyword evidence="3" id="KW-1185">Reference proteome</keyword>
<feature type="transmembrane region" description="Helical" evidence="1">
    <location>
        <begin position="383"/>
        <end position="404"/>
    </location>
</feature>
<dbReference type="EMBL" id="JBHTJV010000025">
    <property type="protein sequence ID" value="MFD0917792.1"/>
    <property type="molecule type" value="Genomic_DNA"/>
</dbReference>
<comment type="caution">
    <text evidence="2">The sequence shown here is derived from an EMBL/GenBank/DDBJ whole genome shotgun (WGS) entry which is preliminary data.</text>
</comment>
<dbReference type="Pfam" id="PF11902">
    <property type="entry name" value="DUF3422"/>
    <property type="match status" value="1"/>
</dbReference>
<dbReference type="InterPro" id="IPR021830">
    <property type="entry name" value="DUF3422"/>
</dbReference>
<dbReference type="RefSeq" id="WP_377213643.1">
    <property type="nucleotide sequence ID" value="NZ_JBHTJV010000025.1"/>
</dbReference>
<reference evidence="3" key="1">
    <citation type="journal article" date="2019" name="Int. J. Syst. Evol. Microbiol.">
        <title>The Global Catalogue of Microorganisms (GCM) 10K type strain sequencing project: providing services to taxonomists for standard genome sequencing and annotation.</title>
        <authorList>
            <consortium name="The Broad Institute Genomics Platform"/>
            <consortium name="The Broad Institute Genome Sequencing Center for Infectious Disease"/>
            <person name="Wu L."/>
            <person name="Ma J."/>
        </authorList>
    </citation>
    <scope>NUCLEOTIDE SEQUENCE [LARGE SCALE GENOMIC DNA]</scope>
    <source>
        <strain evidence="3">CCUG 60023</strain>
    </source>
</reference>
<gene>
    <name evidence="2" type="ORF">ACFQ14_15415</name>
</gene>
<keyword evidence="1" id="KW-1133">Transmembrane helix</keyword>
<evidence type="ECO:0000256" key="1">
    <source>
        <dbReference type="SAM" id="Phobius"/>
    </source>
</evidence>
<organism evidence="2 3">
    <name type="scientific">Pseudahrensia aquimaris</name>
    <dbReference type="NCBI Taxonomy" id="744461"/>
    <lineage>
        <taxon>Bacteria</taxon>
        <taxon>Pseudomonadati</taxon>
        <taxon>Pseudomonadota</taxon>
        <taxon>Alphaproteobacteria</taxon>
        <taxon>Hyphomicrobiales</taxon>
        <taxon>Ahrensiaceae</taxon>
        <taxon>Pseudahrensia</taxon>
    </lineage>
</organism>
<evidence type="ECO:0000313" key="3">
    <source>
        <dbReference type="Proteomes" id="UP001597101"/>
    </source>
</evidence>
<sequence>MDALNTSEMNGLQSRFFDEDPRRALIDAERHARPPLPIEAPAVVQYIALQSQVTDLASERRACLTICENLGLMPSSELTDQIQAVGEGVFLKWERHTEFCSYTIVQQNVEDRKGFVPWSERELGWEDVTGNLLVSLVIGIETKRSRVWKQSGMFDWANPLPLCASLVMSGTTQVESDMTINERGFTRYLVTTSNKEPTRIGRLVQRLIEIESYGAFCLYAWKDVKEIGPKLGEAERRLESITTRLAKHAGESDEQMLDELSEVSAFQEEVTTRSHFRLNASLAYYEIVQRRLEELREERIEGCQRLANFIQRRMNPAARTYRSILKRQAETADRTSRATQLLRGRIEVEIGKQNQQLLKSMNERAEAQYKLQKTVEGLSTVAITYYALGILAYIAAAIAGYVPGLGVKEIVGLAVPFVLLTVWLALKRLRK</sequence>
<name>A0ABW3FH09_9HYPH</name>
<keyword evidence="1" id="KW-0472">Membrane</keyword>
<protein>
    <submittedName>
        <fullName evidence="2">DUF3422 family protein</fullName>
    </submittedName>
</protein>
<evidence type="ECO:0000313" key="2">
    <source>
        <dbReference type="EMBL" id="MFD0917792.1"/>
    </source>
</evidence>
<keyword evidence="1" id="KW-0812">Transmembrane</keyword>
<proteinExistence type="predicted"/>